<keyword evidence="1" id="KW-0175">Coiled coil</keyword>
<proteinExistence type="predicted"/>
<name>A0A7G9ZD45_9EURY</name>
<gene>
    <name evidence="2" type="ORF">ACBHHCEK_00047</name>
</gene>
<evidence type="ECO:0000313" key="2">
    <source>
        <dbReference type="EMBL" id="QNO58179.1"/>
    </source>
</evidence>
<organism evidence="2">
    <name type="scientific">Candidatus Methanophaga sp. ANME-1 ERB7</name>
    <dbReference type="NCBI Taxonomy" id="2759913"/>
    <lineage>
        <taxon>Archaea</taxon>
        <taxon>Methanobacteriati</taxon>
        <taxon>Methanobacteriota</taxon>
        <taxon>Stenosarchaea group</taxon>
        <taxon>Methanomicrobia</taxon>
        <taxon>Candidatus Methanophagales</taxon>
        <taxon>Candidatus Methanophagaceae</taxon>
        <taxon>Candidatus Methanophaga</taxon>
    </lineage>
</organism>
<dbReference type="AlphaFoldDB" id="A0A7G9ZD45"/>
<accession>A0A7G9ZD45</accession>
<sequence length="556" mass="64703">MPSENVQKLKNLIKEGYKIHSISLSVKNQVEKVEILLVHGREKKIMAVENDDEFTNFSFHFKPFEDSYGNPIFRYVEDLDAYNKEVEKQSKMGKPPKKNYEISIGGRKLIEPFLFQLIKAGPGQPLGEANFDIKISKNNHFKDLDFRDPAIVKDFDLSEVVFTGHVYKVIYDADTARFICRGGPASLYIQKLKVEFINFKRVEALNFPTESAGIKSNFHSGPKPNFKKRLFTIICPLLNLKIPNTFTIGDVTFYHSEHNDDDKIIKSSDTCKRNAKWDKNNVRAKTVVEATSFIKAIQIGYRKISQIVDWIRLRVDISFPYYQRNTHINPLSFNFQKQYSRFELTTQIYCRENNTKSACIYDLNVKIGHPLVFQYDPEEYFAGIYKKFKHMLSKSQQEMSKKELRIVSSLHWLSLAINSNKSMDKLLYLWTALEFILSESKLEKKFNESDREEIRRKIMELNLNNEQLEIIKAKIEQLNNPPLMVTIQNELDKNEIKLERDELEVLKKMRKLRNDVIHGKASGEIGDEDIGKFISIVERLLVSIVDEPLESPTTMP</sequence>
<feature type="coiled-coil region" evidence="1">
    <location>
        <begin position="451"/>
        <end position="504"/>
    </location>
</feature>
<evidence type="ECO:0000256" key="1">
    <source>
        <dbReference type="SAM" id="Coils"/>
    </source>
</evidence>
<dbReference type="EMBL" id="MT631715">
    <property type="protein sequence ID" value="QNO58179.1"/>
    <property type="molecule type" value="Genomic_DNA"/>
</dbReference>
<reference evidence="2" key="1">
    <citation type="submission" date="2020-06" db="EMBL/GenBank/DDBJ databases">
        <title>Unique genomic features of the anaerobic methanotrophic archaea.</title>
        <authorList>
            <person name="Chadwick G.L."/>
            <person name="Skennerton C.T."/>
            <person name="Laso-Perez R."/>
            <person name="Leu A.O."/>
            <person name="Speth D.R."/>
            <person name="Yu H."/>
            <person name="Morgan-Lang C."/>
            <person name="Hatzenpichler R."/>
            <person name="Goudeau D."/>
            <person name="Malmstrom R."/>
            <person name="Brazelton W.J."/>
            <person name="Woyke T."/>
            <person name="Hallam S.J."/>
            <person name="Tyson G.W."/>
            <person name="Wegener G."/>
            <person name="Boetius A."/>
            <person name="Orphan V."/>
        </authorList>
    </citation>
    <scope>NUCLEOTIDE SEQUENCE</scope>
</reference>
<protein>
    <submittedName>
        <fullName evidence="2">Uncharacterized protein</fullName>
    </submittedName>
</protein>